<evidence type="ECO:0000259" key="1">
    <source>
        <dbReference type="Pfam" id="PF21806"/>
    </source>
</evidence>
<keyword evidence="3" id="KW-1185">Reference proteome</keyword>
<comment type="caution">
    <text evidence="2">The sequence shown here is derived from an EMBL/GenBank/DDBJ whole genome shotgun (WGS) entry which is preliminary data.</text>
</comment>
<dbReference type="Proteomes" id="UP001291653">
    <property type="component" value="Unassembled WGS sequence"/>
</dbReference>
<dbReference type="EMBL" id="BSBI01000011">
    <property type="protein sequence ID" value="GLF97607.1"/>
    <property type="molecule type" value="Genomic_DNA"/>
</dbReference>
<dbReference type="RefSeq" id="WP_323449593.1">
    <property type="nucleotide sequence ID" value="NZ_BSBI01000011.1"/>
</dbReference>
<dbReference type="Pfam" id="PF21806">
    <property type="entry name" value="DUF6879"/>
    <property type="match status" value="1"/>
</dbReference>
<feature type="domain" description="DUF6879" evidence="1">
    <location>
        <begin position="78"/>
        <end position="243"/>
    </location>
</feature>
<name>A0ABQ5P4T2_9ACTN</name>
<organism evidence="2 3">
    <name type="scientific">Streptomyces yaizuensis</name>
    <dbReference type="NCBI Taxonomy" id="2989713"/>
    <lineage>
        <taxon>Bacteria</taxon>
        <taxon>Bacillati</taxon>
        <taxon>Actinomycetota</taxon>
        <taxon>Actinomycetes</taxon>
        <taxon>Kitasatosporales</taxon>
        <taxon>Streptomycetaceae</taxon>
        <taxon>Streptomyces</taxon>
    </lineage>
</organism>
<reference evidence="2 3" key="1">
    <citation type="submission" date="2022-10" db="EMBL/GenBank/DDBJ databases">
        <title>Draft genome sequence of Streptomyces sp. YSPA8.</title>
        <authorList>
            <person name="Moriuchi R."/>
            <person name="Dohra H."/>
            <person name="Yamamura H."/>
            <person name="Kodani S."/>
        </authorList>
    </citation>
    <scope>NUCLEOTIDE SEQUENCE [LARGE SCALE GENOMIC DNA]</scope>
    <source>
        <strain evidence="2 3">YSPA8</strain>
    </source>
</reference>
<proteinExistence type="predicted"/>
<evidence type="ECO:0000313" key="3">
    <source>
        <dbReference type="Proteomes" id="UP001291653"/>
    </source>
</evidence>
<sequence length="246" mass="28257">MAPRLRVIGTTSGEGKCPTLYDNLDTGEVVVQGRTVTNPTGAVDVLKGESFVAVPRELLIRFAPADERSGPPVYIDDDTFGDYFETFKHTAWRLETRRGYASDQATEKYAAWLESGQVPDDTGRPWHTNVRKQVDQGKRFERVRLVDNPPTPEQRYLFATADSNCRAGEDIRNLWRMDAERLQLPGEDFYFWLFDSRRALVLHFDDDDEYLGAELVEDPAVIIRFCQIRDTAWHHALKRADFARQL</sequence>
<accession>A0ABQ5P4T2</accession>
<dbReference type="InterPro" id="IPR049244">
    <property type="entry name" value="DUF6879"/>
</dbReference>
<evidence type="ECO:0000313" key="2">
    <source>
        <dbReference type="EMBL" id="GLF97607.1"/>
    </source>
</evidence>
<gene>
    <name evidence="2" type="ORF">SYYSPA8_24940</name>
</gene>
<protein>
    <recommendedName>
        <fullName evidence="1">DUF6879 domain-containing protein</fullName>
    </recommendedName>
</protein>